<keyword evidence="3" id="KW-0547">Nucleotide-binding</keyword>
<dbReference type="InterPro" id="IPR027417">
    <property type="entry name" value="P-loop_NTPase"/>
</dbReference>
<gene>
    <name evidence="7" type="ORF">J2744_002019</name>
</gene>
<dbReference type="InterPro" id="IPR017871">
    <property type="entry name" value="ABC_transporter-like_CS"/>
</dbReference>
<evidence type="ECO:0000256" key="4">
    <source>
        <dbReference type="ARBA" id="ARBA00022840"/>
    </source>
</evidence>
<dbReference type="PROSITE" id="PS00211">
    <property type="entry name" value="ABC_TRANSPORTER_1"/>
    <property type="match status" value="1"/>
</dbReference>
<dbReference type="InterPro" id="IPR050319">
    <property type="entry name" value="ABC_transp_ATP-bind"/>
</dbReference>
<feature type="domain" description="ABC transporter" evidence="6">
    <location>
        <begin position="17"/>
        <end position="257"/>
    </location>
</feature>
<evidence type="ECO:0000256" key="2">
    <source>
        <dbReference type="ARBA" id="ARBA00022448"/>
    </source>
</evidence>
<keyword evidence="2" id="KW-0813">Transport</keyword>
<dbReference type="SUPFAM" id="SSF52540">
    <property type="entry name" value="P-loop containing nucleoside triphosphate hydrolases"/>
    <property type="match status" value="1"/>
</dbReference>
<feature type="compositionally biased region" description="Basic and acidic residues" evidence="5">
    <location>
        <begin position="437"/>
        <end position="447"/>
    </location>
</feature>
<dbReference type="Pfam" id="PF00005">
    <property type="entry name" value="ABC_tran"/>
    <property type="match status" value="1"/>
</dbReference>
<accession>A0A8J7UMP6</accession>
<dbReference type="CDD" id="cd03257">
    <property type="entry name" value="ABC_NikE_OppD_transporters"/>
    <property type="match status" value="1"/>
</dbReference>
<feature type="region of interest" description="Disordered" evidence="5">
    <location>
        <begin position="324"/>
        <end position="350"/>
    </location>
</feature>
<feature type="region of interest" description="Disordered" evidence="5">
    <location>
        <begin position="403"/>
        <end position="447"/>
    </location>
</feature>
<dbReference type="GO" id="GO:0005524">
    <property type="term" value="F:ATP binding"/>
    <property type="evidence" value="ECO:0007669"/>
    <property type="project" value="UniProtKB-KW"/>
</dbReference>
<dbReference type="InterPro" id="IPR003439">
    <property type="entry name" value="ABC_transporter-like_ATP-bd"/>
</dbReference>
<dbReference type="RefSeq" id="WP_210113208.1">
    <property type="nucleotide sequence ID" value="NZ_BAAADX010000002.1"/>
</dbReference>
<dbReference type="EMBL" id="JAGGKE010000008">
    <property type="protein sequence ID" value="MBP1902329.1"/>
    <property type="molecule type" value="Genomic_DNA"/>
</dbReference>
<dbReference type="Pfam" id="PF08352">
    <property type="entry name" value="oligo_HPY"/>
    <property type="match status" value="1"/>
</dbReference>
<dbReference type="Proteomes" id="UP000770586">
    <property type="component" value="Unassembled WGS sequence"/>
</dbReference>
<dbReference type="FunFam" id="3.40.50.300:FF:000016">
    <property type="entry name" value="Oligopeptide ABC transporter ATP-binding component"/>
    <property type="match status" value="1"/>
</dbReference>
<protein>
    <submittedName>
        <fullName evidence="7">Peptide/nickel transport system ATP-binding protein</fullName>
    </submittedName>
</protein>
<dbReference type="PANTHER" id="PTHR43776">
    <property type="entry name" value="TRANSPORT ATP-BINDING PROTEIN"/>
    <property type="match status" value="1"/>
</dbReference>
<keyword evidence="4 7" id="KW-0067">ATP-binding</keyword>
<comment type="similarity">
    <text evidence="1">Belongs to the ABC transporter superfamily.</text>
</comment>
<dbReference type="Gene3D" id="3.40.50.300">
    <property type="entry name" value="P-loop containing nucleotide triphosphate hydrolases"/>
    <property type="match status" value="1"/>
</dbReference>
<dbReference type="SMART" id="SM00382">
    <property type="entry name" value="AAA"/>
    <property type="match status" value="1"/>
</dbReference>
<organism evidence="7 8">
    <name type="scientific">Halorubrum trapanicum</name>
    <dbReference type="NCBI Taxonomy" id="29284"/>
    <lineage>
        <taxon>Archaea</taxon>
        <taxon>Methanobacteriati</taxon>
        <taxon>Methanobacteriota</taxon>
        <taxon>Stenosarchaea group</taxon>
        <taxon>Halobacteria</taxon>
        <taxon>Halobacteriales</taxon>
        <taxon>Haloferacaceae</taxon>
        <taxon>Halorubrum</taxon>
    </lineage>
</organism>
<dbReference type="NCBIfam" id="TIGR01727">
    <property type="entry name" value="oligo_HPY"/>
    <property type="match status" value="1"/>
</dbReference>
<evidence type="ECO:0000256" key="3">
    <source>
        <dbReference type="ARBA" id="ARBA00022741"/>
    </source>
</evidence>
<dbReference type="AlphaFoldDB" id="A0A8J7UMP6"/>
<dbReference type="OrthoDB" id="18209at2157"/>
<reference evidence="7 8" key="1">
    <citation type="submission" date="2021-03" db="EMBL/GenBank/DDBJ databases">
        <title>Genomic Encyclopedia of Type Strains, Phase IV (KMG-IV): sequencing the most valuable type-strain genomes for metagenomic binning, comparative biology and taxonomic classification.</title>
        <authorList>
            <person name="Goeker M."/>
        </authorList>
    </citation>
    <scope>NUCLEOTIDE SEQUENCE [LARGE SCALE GENOMIC DNA]</scope>
    <source>
        <strain evidence="7 8">DSM 12287</strain>
    </source>
</reference>
<evidence type="ECO:0000313" key="8">
    <source>
        <dbReference type="Proteomes" id="UP000770586"/>
    </source>
</evidence>
<evidence type="ECO:0000256" key="1">
    <source>
        <dbReference type="ARBA" id="ARBA00005417"/>
    </source>
</evidence>
<proteinExistence type="inferred from homology"/>
<keyword evidence="8" id="KW-1185">Reference proteome</keyword>
<sequence>MTEEPICSVRGLEKHYPITRGLLRREVGRVRAVDGVSFDVERGEALGIVGESGSGKTTTAHTVLGLEEPTAGEVRFDGDPVSELSGDERRDFRRRAQLIVQDPNDALDPRMTIGEAVAEPLRIHGLDDADRRRAIVADILERVGLSGDDLDRYPHEFSGGEKQRISIARALVVSPDLIVADEPTSALDARVRSEILDLLDRIRREFDIAVLFISHDLDVIRRSCDRIAVMYLGEIVERGATETVLADPAHPYTRVLLSSVPSLDPTDRELGRPLTDTVPNPSDPPSGCRFHPRCPDVIPPDDLSVPEETWRTIAGFRFSVQAGELPESAVGDRESETPTSGDGDAGGRTATEVRRAVGLSEELRDPEAEAAVEDAAAELAAGDVDAADEILAAAFTSVCERETPAAVARPAGRDADRDATGTVSCLRHGRGGTSEPARSDGDGKNES</sequence>
<dbReference type="InterPro" id="IPR013563">
    <property type="entry name" value="Oligopep_ABC_C"/>
</dbReference>
<dbReference type="InterPro" id="IPR003593">
    <property type="entry name" value="AAA+_ATPase"/>
</dbReference>
<name>A0A8J7UMP6_9EURY</name>
<dbReference type="GO" id="GO:0055085">
    <property type="term" value="P:transmembrane transport"/>
    <property type="evidence" value="ECO:0007669"/>
    <property type="project" value="UniProtKB-ARBA"/>
</dbReference>
<dbReference type="PANTHER" id="PTHR43776:SF7">
    <property type="entry name" value="D,D-DIPEPTIDE TRANSPORT ATP-BINDING PROTEIN DDPF-RELATED"/>
    <property type="match status" value="1"/>
</dbReference>
<dbReference type="GO" id="GO:0015833">
    <property type="term" value="P:peptide transport"/>
    <property type="evidence" value="ECO:0007669"/>
    <property type="project" value="InterPro"/>
</dbReference>
<evidence type="ECO:0000313" key="7">
    <source>
        <dbReference type="EMBL" id="MBP1902329.1"/>
    </source>
</evidence>
<evidence type="ECO:0000256" key="5">
    <source>
        <dbReference type="SAM" id="MobiDB-lite"/>
    </source>
</evidence>
<dbReference type="GO" id="GO:0016887">
    <property type="term" value="F:ATP hydrolysis activity"/>
    <property type="evidence" value="ECO:0007669"/>
    <property type="project" value="InterPro"/>
</dbReference>
<comment type="caution">
    <text evidence="7">The sequence shown here is derived from an EMBL/GenBank/DDBJ whole genome shotgun (WGS) entry which is preliminary data.</text>
</comment>
<dbReference type="PROSITE" id="PS50893">
    <property type="entry name" value="ABC_TRANSPORTER_2"/>
    <property type="match status" value="1"/>
</dbReference>
<feature type="region of interest" description="Disordered" evidence="5">
    <location>
        <begin position="264"/>
        <end position="288"/>
    </location>
</feature>
<evidence type="ECO:0000259" key="6">
    <source>
        <dbReference type="PROSITE" id="PS50893"/>
    </source>
</evidence>